<accession>D3AZA7</accession>
<dbReference type="InterPro" id="IPR011992">
    <property type="entry name" value="EF-hand-dom_pair"/>
</dbReference>
<dbReference type="GO" id="GO:0016197">
    <property type="term" value="P:endosomal transport"/>
    <property type="evidence" value="ECO:0007669"/>
    <property type="project" value="TreeGrafter"/>
</dbReference>
<reference evidence="3 4" key="1">
    <citation type="journal article" date="2011" name="Genome Res.">
        <title>Phylogeny-wide analysis of social amoeba genomes highlights ancient origins for complex intercellular communication.</title>
        <authorList>
            <person name="Heidel A.J."/>
            <person name="Lawal H.M."/>
            <person name="Felder M."/>
            <person name="Schilde C."/>
            <person name="Helps N.R."/>
            <person name="Tunggal B."/>
            <person name="Rivero F."/>
            <person name="John U."/>
            <person name="Schleicher M."/>
            <person name="Eichinger L."/>
            <person name="Platzer M."/>
            <person name="Noegel A.A."/>
            <person name="Schaap P."/>
            <person name="Gloeckner G."/>
        </authorList>
    </citation>
    <scope>NUCLEOTIDE SEQUENCE [LARGE SCALE GENOMIC DNA]</scope>
    <source>
        <strain evidence="4">ATCC 26659 / Pp 5 / PN500</strain>
    </source>
</reference>
<dbReference type="AlphaFoldDB" id="D3AZA7"/>
<dbReference type="PANTHER" id="PTHR11216">
    <property type="entry name" value="EH DOMAIN"/>
    <property type="match status" value="1"/>
</dbReference>
<dbReference type="PROSITE" id="PS50031">
    <property type="entry name" value="EH"/>
    <property type="match status" value="1"/>
</dbReference>
<protein>
    <submittedName>
        <fullName evidence="3">EPS15 domain-containing protein</fullName>
    </submittedName>
</protein>
<dbReference type="Proteomes" id="UP000001396">
    <property type="component" value="Unassembled WGS sequence"/>
</dbReference>
<evidence type="ECO:0000313" key="3">
    <source>
        <dbReference type="EMBL" id="EFA85490.1"/>
    </source>
</evidence>
<dbReference type="SUPFAM" id="SSF47473">
    <property type="entry name" value="EF-hand"/>
    <property type="match status" value="1"/>
</dbReference>
<dbReference type="GO" id="GO:0006897">
    <property type="term" value="P:endocytosis"/>
    <property type="evidence" value="ECO:0007669"/>
    <property type="project" value="TreeGrafter"/>
</dbReference>
<dbReference type="RefSeq" id="XP_020437598.1">
    <property type="nucleotide sequence ID" value="XM_020572455.1"/>
</dbReference>
<proteinExistence type="predicted"/>
<dbReference type="Pfam" id="PF12763">
    <property type="entry name" value="EH"/>
    <property type="match status" value="1"/>
</dbReference>
<evidence type="ECO:0000313" key="4">
    <source>
        <dbReference type="Proteomes" id="UP000001396"/>
    </source>
</evidence>
<dbReference type="STRING" id="670386.D3AZA7"/>
<name>D3AZA7_HETP5</name>
<dbReference type="InParanoid" id="D3AZA7"/>
<dbReference type="SMART" id="SM00027">
    <property type="entry name" value="EH"/>
    <property type="match status" value="1"/>
</dbReference>
<sequence length="154" mass="17387">MRVESQVPPVQRTYYEELFKSADLDRDGEIGVTDAAFFRKSMLPNETLGEIWMLSDVKNGKLDIDDFIVALKLISLAQLGAPISLDSIRMMPVVPPPKLQEVAPMPFDWVQHWNTVTQGARVVDSTGRANHPRGHIQQESTERQSQWNASKVDL</sequence>
<feature type="domain" description="EH" evidence="2">
    <location>
        <begin position="11"/>
        <end position="100"/>
    </location>
</feature>
<dbReference type="GO" id="GO:0005737">
    <property type="term" value="C:cytoplasm"/>
    <property type="evidence" value="ECO:0007669"/>
    <property type="project" value="TreeGrafter"/>
</dbReference>
<evidence type="ECO:0000259" key="2">
    <source>
        <dbReference type="PROSITE" id="PS50031"/>
    </source>
</evidence>
<feature type="region of interest" description="Disordered" evidence="1">
    <location>
        <begin position="125"/>
        <end position="154"/>
    </location>
</feature>
<dbReference type="EMBL" id="ADBJ01000007">
    <property type="protein sequence ID" value="EFA85490.1"/>
    <property type="molecule type" value="Genomic_DNA"/>
</dbReference>
<feature type="compositionally biased region" description="Polar residues" evidence="1">
    <location>
        <begin position="137"/>
        <end position="154"/>
    </location>
</feature>
<dbReference type="GO" id="GO:0005886">
    <property type="term" value="C:plasma membrane"/>
    <property type="evidence" value="ECO:0007669"/>
    <property type="project" value="TreeGrafter"/>
</dbReference>
<dbReference type="InterPro" id="IPR000261">
    <property type="entry name" value="EH_dom"/>
</dbReference>
<dbReference type="CDD" id="cd00052">
    <property type="entry name" value="EH"/>
    <property type="match status" value="1"/>
</dbReference>
<comment type="caution">
    <text evidence="3">The sequence shown here is derived from an EMBL/GenBank/DDBJ whole genome shotgun (WGS) entry which is preliminary data.</text>
</comment>
<dbReference type="GeneID" id="31356975"/>
<dbReference type="Gene3D" id="1.10.238.10">
    <property type="entry name" value="EF-hand"/>
    <property type="match status" value="1"/>
</dbReference>
<evidence type="ECO:0000256" key="1">
    <source>
        <dbReference type="SAM" id="MobiDB-lite"/>
    </source>
</evidence>
<gene>
    <name evidence="3" type="ORF">PPL_01447</name>
</gene>
<keyword evidence="4" id="KW-1185">Reference proteome</keyword>
<dbReference type="PANTHER" id="PTHR11216:SF174">
    <property type="entry name" value="GH06923P"/>
    <property type="match status" value="1"/>
</dbReference>
<organism evidence="3 4">
    <name type="scientific">Heterostelium pallidum (strain ATCC 26659 / Pp 5 / PN500)</name>
    <name type="common">Cellular slime mold</name>
    <name type="synonym">Polysphondylium pallidum</name>
    <dbReference type="NCBI Taxonomy" id="670386"/>
    <lineage>
        <taxon>Eukaryota</taxon>
        <taxon>Amoebozoa</taxon>
        <taxon>Evosea</taxon>
        <taxon>Eumycetozoa</taxon>
        <taxon>Dictyostelia</taxon>
        <taxon>Acytosteliales</taxon>
        <taxon>Acytosteliaceae</taxon>
        <taxon>Heterostelium</taxon>
    </lineage>
</organism>